<dbReference type="AlphaFoldDB" id="A0A8J3MPJ1"/>
<proteinExistence type="predicted"/>
<reference evidence="1" key="1">
    <citation type="submission" date="2020-10" db="EMBL/GenBank/DDBJ databases">
        <title>Taxonomic study of unclassified bacteria belonging to the class Ktedonobacteria.</title>
        <authorList>
            <person name="Yabe S."/>
            <person name="Wang C.M."/>
            <person name="Zheng Y."/>
            <person name="Sakai Y."/>
            <person name="Cavaletti L."/>
            <person name="Monciardini P."/>
            <person name="Donadio S."/>
        </authorList>
    </citation>
    <scope>NUCLEOTIDE SEQUENCE</scope>
    <source>
        <strain evidence="1">SOSP1-1</strain>
    </source>
</reference>
<protein>
    <submittedName>
        <fullName evidence="1">Uncharacterized protein</fullName>
    </submittedName>
</protein>
<evidence type="ECO:0000313" key="1">
    <source>
        <dbReference type="EMBL" id="GHO43872.1"/>
    </source>
</evidence>
<sequence>MWLSATILTTHYPYKDAKAGMHDIYYQHNYSGISCDTQALRGIRGMDSEYSIQTNQRGWQAMYN</sequence>
<comment type="caution">
    <text evidence="1">The sequence shown here is derived from an EMBL/GenBank/DDBJ whole genome shotgun (WGS) entry which is preliminary data.</text>
</comment>
<evidence type="ECO:0000313" key="2">
    <source>
        <dbReference type="Proteomes" id="UP000612362"/>
    </source>
</evidence>
<accession>A0A8J3MPJ1</accession>
<name>A0A8J3MPJ1_9CHLR</name>
<dbReference type="Proteomes" id="UP000612362">
    <property type="component" value="Unassembled WGS sequence"/>
</dbReference>
<dbReference type="EMBL" id="BNJF01000001">
    <property type="protein sequence ID" value="GHO43872.1"/>
    <property type="molecule type" value="Genomic_DNA"/>
</dbReference>
<organism evidence="1 2">
    <name type="scientific">Ktedonospora formicarum</name>
    <dbReference type="NCBI Taxonomy" id="2778364"/>
    <lineage>
        <taxon>Bacteria</taxon>
        <taxon>Bacillati</taxon>
        <taxon>Chloroflexota</taxon>
        <taxon>Ktedonobacteria</taxon>
        <taxon>Ktedonobacterales</taxon>
        <taxon>Ktedonobacteraceae</taxon>
        <taxon>Ktedonospora</taxon>
    </lineage>
</organism>
<gene>
    <name evidence="1" type="ORF">KSX_20350</name>
</gene>
<keyword evidence="2" id="KW-1185">Reference proteome</keyword>